<dbReference type="AlphaFoldDB" id="A0A381VHL4"/>
<reference evidence="2" key="1">
    <citation type="submission" date="2018-05" db="EMBL/GenBank/DDBJ databases">
        <authorList>
            <person name="Lanie J.A."/>
            <person name="Ng W.-L."/>
            <person name="Kazmierczak K.M."/>
            <person name="Andrzejewski T.M."/>
            <person name="Davidsen T.M."/>
            <person name="Wayne K.J."/>
            <person name="Tettelin H."/>
            <person name="Glass J.I."/>
            <person name="Rusch D."/>
            <person name="Podicherti R."/>
            <person name="Tsui H.-C.T."/>
            <person name="Winkler M.E."/>
        </authorList>
    </citation>
    <scope>NUCLEOTIDE SEQUENCE</scope>
</reference>
<sequence length="171" mass="18375">MKSDPCNLLIIYTTTNGRTGDMVQPIQKGVIDSGLKATVKTISEVCWEDMVSANGIIVGTPVRFGDVDWEIKRLFDVTALQGYPGPLSGKVGGAFTGGGKPGSGAELALLSMLHILLNHGMVIQGNAHSAHYGPVALAESSKDSIYSTCYDWGRHWSDLVYRLYQSNSPKS</sequence>
<dbReference type="GO" id="GO:0016491">
    <property type="term" value="F:oxidoreductase activity"/>
    <property type="evidence" value="ECO:0007669"/>
    <property type="project" value="InterPro"/>
</dbReference>
<accession>A0A381VHL4</accession>
<organism evidence="2">
    <name type="scientific">marine metagenome</name>
    <dbReference type="NCBI Taxonomy" id="408172"/>
    <lineage>
        <taxon>unclassified sequences</taxon>
        <taxon>metagenomes</taxon>
        <taxon>ecological metagenomes</taxon>
    </lineage>
</organism>
<dbReference type="InterPro" id="IPR029039">
    <property type="entry name" value="Flavoprotein-like_sf"/>
</dbReference>
<dbReference type="InterPro" id="IPR005025">
    <property type="entry name" value="FMN_Rdtase-like_dom"/>
</dbReference>
<name>A0A381VHL4_9ZZZZ</name>
<evidence type="ECO:0000259" key="1">
    <source>
        <dbReference type="PROSITE" id="PS50902"/>
    </source>
</evidence>
<dbReference type="GO" id="GO:0010181">
    <property type="term" value="F:FMN binding"/>
    <property type="evidence" value="ECO:0007669"/>
    <property type="project" value="InterPro"/>
</dbReference>
<dbReference type="Pfam" id="PF03358">
    <property type="entry name" value="FMN_red"/>
    <property type="match status" value="1"/>
</dbReference>
<protein>
    <recommendedName>
        <fullName evidence="1">Flavodoxin-like domain-containing protein</fullName>
    </recommendedName>
</protein>
<dbReference type="EMBL" id="UINC01008851">
    <property type="protein sequence ID" value="SVA39772.1"/>
    <property type="molecule type" value="Genomic_DNA"/>
</dbReference>
<gene>
    <name evidence="2" type="ORF">METZ01_LOCUS92626</name>
</gene>
<dbReference type="PROSITE" id="PS50902">
    <property type="entry name" value="FLAVODOXIN_LIKE"/>
    <property type="match status" value="1"/>
</dbReference>
<dbReference type="SUPFAM" id="SSF52218">
    <property type="entry name" value="Flavoproteins"/>
    <property type="match status" value="1"/>
</dbReference>
<dbReference type="Gene3D" id="3.40.50.360">
    <property type="match status" value="1"/>
</dbReference>
<feature type="domain" description="Flavodoxin-like" evidence="1">
    <location>
        <begin position="8"/>
        <end position="157"/>
    </location>
</feature>
<dbReference type="InterPro" id="IPR008254">
    <property type="entry name" value="Flavodoxin/NO_synth"/>
</dbReference>
<proteinExistence type="predicted"/>
<evidence type="ECO:0000313" key="2">
    <source>
        <dbReference type="EMBL" id="SVA39772.1"/>
    </source>
</evidence>